<sequence>MAPWLLPDYLPTQLLPKLPLLPDCLVPTTPPVPPRYSSSASYGCSLPTKPPVILLLSPRLSRFPFPILSSYPILPLICFVLPCHDSFVRPSPTTIITVSPSPGSTNVHLVSHIEPTS</sequence>
<dbReference type="GeneID" id="54286828"/>
<dbReference type="EMBL" id="ML978077">
    <property type="protein sequence ID" value="KAF2010240.1"/>
    <property type="molecule type" value="Genomic_DNA"/>
</dbReference>
<evidence type="ECO:0000313" key="2">
    <source>
        <dbReference type="Proteomes" id="UP000799778"/>
    </source>
</evidence>
<evidence type="ECO:0000313" key="1">
    <source>
        <dbReference type="EMBL" id="KAF2010240.1"/>
    </source>
</evidence>
<organism evidence="1 2">
    <name type="scientific">Aaosphaeria arxii CBS 175.79</name>
    <dbReference type="NCBI Taxonomy" id="1450172"/>
    <lineage>
        <taxon>Eukaryota</taxon>
        <taxon>Fungi</taxon>
        <taxon>Dikarya</taxon>
        <taxon>Ascomycota</taxon>
        <taxon>Pezizomycotina</taxon>
        <taxon>Dothideomycetes</taxon>
        <taxon>Pleosporomycetidae</taxon>
        <taxon>Pleosporales</taxon>
        <taxon>Pleosporales incertae sedis</taxon>
        <taxon>Aaosphaeria</taxon>
    </lineage>
</organism>
<keyword evidence="2" id="KW-1185">Reference proteome</keyword>
<name>A0A6A5XBE1_9PLEO</name>
<dbReference type="Proteomes" id="UP000799778">
    <property type="component" value="Unassembled WGS sequence"/>
</dbReference>
<accession>A0A6A5XBE1</accession>
<gene>
    <name evidence="1" type="ORF">BU24DRAFT_428248</name>
</gene>
<protein>
    <submittedName>
        <fullName evidence="1">Uncharacterized protein</fullName>
    </submittedName>
</protein>
<dbReference type="AlphaFoldDB" id="A0A6A5XBE1"/>
<dbReference type="RefSeq" id="XP_033378579.1">
    <property type="nucleotide sequence ID" value="XM_033529431.1"/>
</dbReference>
<reference evidence="1" key="1">
    <citation type="journal article" date="2020" name="Stud. Mycol.">
        <title>101 Dothideomycetes genomes: a test case for predicting lifestyles and emergence of pathogens.</title>
        <authorList>
            <person name="Haridas S."/>
            <person name="Albert R."/>
            <person name="Binder M."/>
            <person name="Bloem J."/>
            <person name="Labutti K."/>
            <person name="Salamov A."/>
            <person name="Andreopoulos B."/>
            <person name="Baker S."/>
            <person name="Barry K."/>
            <person name="Bills G."/>
            <person name="Bluhm B."/>
            <person name="Cannon C."/>
            <person name="Castanera R."/>
            <person name="Culley D."/>
            <person name="Daum C."/>
            <person name="Ezra D."/>
            <person name="Gonzalez J."/>
            <person name="Henrissat B."/>
            <person name="Kuo A."/>
            <person name="Liang C."/>
            <person name="Lipzen A."/>
            <person name="Lutzoni F."/>
            <person name="Magnuson J."/>
            <person name="Mondo S."/>
            <person name="Nolan M."/>
            <person name="Ohm R."/>
            <person name="Pangilinan J."/>
            <person name="Park H.-J."/>
            <person name="Ramirez L."/>
            <person name="Alfaro M."/>
            <person name="Sun H."/>
            <person name="Tritt A."/>
            <person name="Yoshinaga Y."/>
            <person name="Zwiers L.-H."/>
            <person name="Turgeon B."/>
            <person name="Goodwin S."/>
            <person name="Spatafora J."/>
            <person name="Crous P."/>
            <person name="Grigoriev I."/>
        </authorList>
    </citation>
    <scope>NUCLEOTIDE SEQUENCE</scope>
    <source>
        <strain evidence="1">CBS 175.79</strain>
    </source>
</reference>
<proteinExistence type="predicted"/>